<dbReference type="Pfam" id="PF13419">
    <property type="entry name" value="HAD_2"/>
    <property type="match status" value="1"/>
</dbReference>
<dbReference type="InterPro" id="IPR023198">
    <property type="entry name" value="PGP-like_dom2"/>
</dbReference>
<keyword evidence="6" id="KW-1185">Reference proteome</keyword>
<evidence type="ECO:0008006" key="7">
    <source>
        <dbReference type="Google" id="ProtNLM"/>
    </source>
</evidence>
<dbReference type="InterPro" id="IPR041492">
    <property type="entry name" value="HAD_2"/>
</dbReference>
<keyword evidence="4" id="KW-0119">Carbohydrate metabolism</keyword>
<keyword evidence="1" id="KW-0479">Metal-binding</keyword>
<dbReference type="PANTHER" id="PTHR43434:SF23">
    <property type="entry name" value="PHOSPHOGLYCOLATE PHOSPHATASE"/>
    <property type="match status" value="1"/>
</dbReference>
<dbReference type="SFLD" id="SFLDG01135">
    <property type="entry name" value="C1.5.6:_HAD__Beta-PGM__Phospha"/>
    <property type="match status" value="1"/>
</dbReference>
<evidence type="ECO:0000256" key="3">
    <source>
        <dbReference type="ARBA" id="ARBA00022842"/>
    </source>
</evidence>
<dbReference type="GO" id="GO:0006281">
    <property type="term" value="P:DNA repair"/>
    <property type="evidence" value="ECO:0007669"/>
    <property type="project" value="TreeGrafter"/>
</dbReference>
<evidence type="ECO:0000313" key="6">
    <source>
        <dbReference type="Proteomes" id="UP000027997"/>
    </source>
</evidence>
<dbReference type="InterPro" id="IPR050155">
    <property type="entry name" value="HAD-like_hydrolase_sf"/>
</dbReference>
<dbReference type="GO" id="GO:0046872">
    <property type="term" value="F:metal ion binding"/>
    <property type="evidence" value="ECO:0007669"/>
    <property type="project" value="UniProtKB-KW"/>
</dbReference>
<dbReference type="SUPFAM" id="SSF56784">
    <property type="entry name" value="HAD-like"/>
    <property type="match status" value="1"/>
</dbReference>
<comment type="caution">
    <text evidence="5">The sequence shown here is derived from an EMBL/GenBank/DDBJ whole genome shotgun (WGS) entry which is preliminary data.</text>
</comment>
<dbReference type="Gene3D" id="3.40.50.1000">
    <property type="entry name" value="HAD superfamily/HAD-like"/>
    <property type="match status" value="1"/>
</dbReference>
<dbReference type="InterPro" id="IPR036412">
    <property type="entry name" value="HAD-like_sf"/>
</dbReference>
<dbReference type="eggNOG" id="COG0546">
    <property type="taxonomic scope" value="Bacteria"/>
</dbReference>
<accession>A0A081KBT7</accession>
<dbReference type="EMBL" id="JOJP01000001">
    <property type="protein sequence ID" value="KEI71613.1"/>
    <property type="molecule type" value="Genomic_DNA"/>
</dbReference>
<proteinExistence type="predicted"/>
<dbReference type="NCBIfam" id="TIGR01509">
    <property type="entry name" value="HAD-SF-IA-v3"/>
    <property type="match status" value="1"/>
</dbReference>
<gene>
    <name evidence="5" type="ORF">GV64_13470</name>
</gene>
<dbReference type="GO" id="GO:0005829">
    <property type="term" value="C:cytosol"/>
    <property type="evidence" value="ECO:0007669"/>
    <property type="project" value="TreeGrafter"/>
</dbReference>
<dbReference type="Proteomes" id="UP000027997">
    <property type="component" value="Unassembled WGS sequence"/>
</dbReference>
<dbReference type="NCBIfam" id="TIGR01549">
    <property type="entry name" value="HAD-SF-IA-v1"/>
    <property type="match status" value="1"/>
</dbReference>
<dbReference type="SFLD" id="SFLDS00003">
    <property type="entry name" value="Haloacid_Dehalogenase"/>
    <property type="match status" value="1"/>
</dbReference>
<keyword evidence="2" id="KW-0378">Hydrolase</keyword>
<evidence type="ECO:0000256" key="1">
    <source>
        <dbReference type="ARBA" id="ARBA00022723"/>
    </source>
</evidence>
<evidence type="ECO:0000256" key="2">
    <source>
        <dbReference type="ARBA" id="ARBA00022801"/>
    </source>
</evidence>
<dbReference type="InterPro" id="IPR023214">
    <property type="entry name" value="HAD_sf"/>
</dbReference>
<dbReference type="SFLD" id="SFLDG01129">
    <property type="entry name" value="C1.5:_HAD__Beta-PGM__Phosphata"/>
    <property type="match status" value="1"/>
</dbReference>
<dbReference type="GO" id="GO:0008967">
    <property type="term" value="F:phosphoglycolate phosphatase activity"/>
    <property type="evidence" value="ECO:0007669"/>
    <property type="project" value="TreeGrafter"/>
</dbReference>
<reference evidence="5 6" key="1">
    <citation type="submission" date="2014-06" db="EMBL/GenBank/DDBJ databases">
        <title>Whole Genome Sequences of Three Symbiotic Endozoicomonas Bacteria.</title>
        <authorList>
            <person name="Neave M.J."/>
            <person name="Apprill A."/>
            <person name="Voolstra C.R."/>
        </authorList>
    </citation>
    <scope>NUCLEOTIDE SEQUENCE [LARGE SCALE GENOMIC DNA]</scope>
    <source>
        <strain evidence="5 6">DSM 22380</strain>
    </source>
</reference>
<organism evidence="5 6">
    <name type="scientific">Endozoicomonas elysicola</name>
    <dbReference type="NCBI Taxonomy" id="305900"/>
    <lineage>
        <taxon>Bacteria</taxon>
        <taxon>Pseudomonadati</taxon>
        <taxon>Pseudomonadota</taxon>
        <taxon>Gammaproteobacteria</taxon>
        <taxon>Oceanospirillales</taxon>
        <taxon>Endozoicomonadaceae</taxon>
        <taxon>Endozoicomonas</taxon>
    </lineage>
</organism>
<sequence length="242" mass="27333">MLMKAIEGVFFDLDGTLLDTAEDFVITVNQMLTDHKHPELDGQLIRRHVSAGSRALMQLAFNIPTGKELEQKRALFLEYYDQHIQDQSRSTFAHPYPGILPLIDELEHRKIAWGIVTNKPRAYAIALIRQTGLLDKSHAIVCPEDVKRAKPDPESLILACKQAKCSPEHSLYIGDHARDIEAGKRAGMTTVAAHYGYIAEGDNPKEWQADLDIDNIKQLHDWLKQCNWLIPEDRALSSSNSL</sequence>
<dbReference type="STRING" id="305900.GV64_13470"/>
<dbReference type="InterPro" id="IPR006439">
    <property type="entry name" value="HAD-SF_hydro_IA"/>
</dbReference>
<dbReference type="Gene3D" id="1.10.150.240">
    <property type="entry name" value="Putative phosphatase, domain 2"/>
    <property type="match status" value="1"/>
</dbReference>
<dbReference type="AlphaFoldDB" id="A0A081KBT7"/>
<name>A0A081KBT7_9GAMM</name>
<evidence type="ECO:0000313" key="5">
    <source>
        <dbReference type="EMBL" id="KEI71613.1"/>
    </source>
</evidence>
<dbReference type="PANTHER" id="PTHR43434">
    <property type="entry name" value="PHOSPHOGLYCOLATE PHOSPHATASE"/>
    <property type="match status" value="1"/>
</dbReference>
<keyword evidence="3" id="KW-0460">Magnesium</keyword>
<protein>
    <recommendedName>
        <fullName evidence="7">Phosphoglycolate phosphatase</fullName>
    </recommendedName>
</protein>
<evidence type="ECO:0000256" key="4">
    <source>
        <dbReference type="ARBA" id="ARBA00023277"/>
    </source>
</evidence>